<keyword evidence="1" id="KW-1133">Transmembrane helix</keyword>
<keyword evidence="1" id="KW-0472">Membrane</keyword>
<reference evidence="2 3" key="1">
    <citation type="submission" date="2013-07" db="EMBL/GenBank/DDBJ databases">
        <title>Comparative Genomic and Metabolomic Analysis of Twelve Strains of Pseudoalteromonas luteoviolacea.</title>
        <authorList>
            <person name="Vynne N.G."/>
            <person name="Mansson M."/>
            <person name="Gram L."/>
        </authorList>
    </citation>
    <scope>NUCLEOTIDE SEQUENCE [LARGE SCALE GENOMIC DNA]</scope>
    <source>
        <strain evidence="2 3">CPMOR-1</strain>
    </source>
</reference>
<accession>A0A167K476</accession>
<evidence type="ECO:0000256" key="1">
    <source>
        <dbReference type="SAM" id="Phobius"/>
    </source>
</evidence>
<feature type="transmembrane region" description="Helical" evidence="1">
    <location>
        <begin position="64"/>
        <end position="86"/>
    </location>
</feature>
<keyword evidence="1" id="KW-0812">Transmembrane</keyword>
<gene>
    <name evidence="2" type="ORF">N473_21455</name>
</gene>
<feature type="transmembrane region" description="Helical" evidence="1">
    <location>
        <begin position="12"/>
        <end position="32"/>
    </location>
</feature>
<name>A0A167K476_9GAMM</name>
<dbReference type="AlphaFoldDB" id="A0A167K476"/>
<organism evidence="2 3">
    <name type="scientific">Pseudoalteromonas luteoviolacea CPMOR-1</name>
    <dbReference type="NCBI Taxonomy" id="1365248"/>
    <lineage>
        <taxon>Bacteria</taxon>
        <taxon>Pseudomonadati</taxon>
        <taxon>Pseudomonadota</taxon>
        <taxon>Gammaproteobacteria</taxon>
        <taxon>Alteromonadales</taxon>
        <taxon>Pseudoalteromonadaceae</taxon>
        <taxon>Pseudoalteromonas</taxon>
    </lineage>
</organism>
<evidence type="ECO:0000313" key="3">
    <source>
        <dbReference type="Proteomes" id="UP000076486"/>
    </source>
</evidence>
<dbReference type="EMBL" id="AUYC01000035">
    <property type="protein sequence ID" value="KZN62115.1"/>
    <property type="molecule type" value="Genomic_DNA"/>
</dbReference>
<evidence type="ECO:0000313" key="2">
    <source>
        <dbReference type="EMBL" id="KZN62115.1"/>
    </source>
</evidence>
<dbReference type="Proteomes" id="UP000076486">
    <property type="component" value="Unassembled WGS sequence"/>
</dbReference>
<proteinExistence type="predicted"/>
<feature type="transmembrane region" description="Helical" evidence="1">
    <location>
        <begin position="106"/>
        <end position="124"/>
    </location>
</feature>
<dbReference type="PATRIC" id="fig|1365248.3.peg.3374"/>
<sequence>MIYPWALTTGTWFYVIISTLDLFLVALILFRFKIAYFLSNMKLLGVSEFSKKCITDFRLTSNELMYVVILLLSVMVNVASLVERAIRKLTEYNPLFIYNSFESIKWALSILSVMVIFSLVVDALRGHYSKKEELS</sequence>
<protein>
    <submittedName>
        <fullName evidence="2">Uncharacterized protein</fullName>
    </submittedName>
</protein>
<comment type="caution">
    <text evidence="2">The sequence shown here is derived from an EMBL/GenBank/DDBJ whole genome shotgun (WGS) entry which is preliminary data.</text>
</comment>